<dbReference type="PANTHER" id="PTHR38706:SF2">
    <property type="match status" value="1"/>
</dbReference>
<sequence length="188" mass="21738">MAKITSCCVALFLMLAAVAAVPRRFNSIKDLPTDTRTLLYWFAQNVKIYSNEIWLNFDPSTGSFGSHYYRNYEGLLETLPRGYGYYTIGINNDGSFPDYVLNADEENRTRIIIRVRRDNNRQADRVYITRHTGNHHDSGYDSSQTYEVTVNVLQELARLSLNEIQRSFIVRKTCSFPKNDGCWCSDSY</sequence>
<evidence type="ECO:0000313" key="3">
    <source>
        <dbReference type="Proteomes" id="UP000261560"/>
    </source>
</evidence>
<feature type="signal peptide" evidence="1">
    <location>
        <begin position="1"/>
        <end position="20"/>
    </location>
</feature>
<dbReference type="PANTHER" id="PTHR38706">
    <property type="entry name" value="SI:CH211-198C19.1-RELATED"/>
    <property type="match status" value="1"/>
</dbReference>
<keyword evidence="3" id="KW-1185">Reference proteome</keyword>
<feature type="chain" id="PRO_5017374131" evidence="1">
    <location>
        <begin position="21"/>
        <end position="188"/>
    </location>
</feature>
<evidence type="ECO:0000313" key="2">
    <source>
        <dbReference type="Ensembl" id="ENSOMEP00000030065.1"/>
    </source>
</evidence>
<reference evidence="2" key="2">
    <citation type="submission" date="2025-09" db="UniProtKB">
        <authorList>
            <consortium name="Ensembl"/>
        </authorList>
    </citation>
    <scope>IDENTIFICATION</scope>
</reference>
<evidence type="ECO:0000256" key="1">
    <source>
        <dbReference type="SAM" id="SignalP"/>
    </source>
</evidence>
<dbReference type="OMA" id="WRTSHMT"/>
<dbReference type="AlphaFoldDB" id="A0A3B3DKZ7"/>
<dbReference type="Proteomes" id="UP000261560">
    <property type="component" value="Unplaced"/>
</dbReference>
<dbReference type="Ensembl" id="ENSOMET00000020121.1">
    <property type="protein sequence ID" value="ENSOMEP00000030065.1"/>
    <property type="gene ID" value="ENSOMEG00000014111.1"/>
</dbReference>
<organism evidence="2 3">
    <name type="scientific">Oryzias melastigma</name>
    <name type="common">Marine medaka</name>
    <dbReference type="NCBI Taxonomy" id="30732"/>
    <lineage>
        <taxon>Eukaryota</taxon>
        <taxon>Metazoa</taxon>
        <taxon>Chordata</taxon>
        <taxon>Craniata</taxon>
        <taxon>Vertebrata</taxon>
        <taxon>Euteleostomi</taxon>
        <taxon>Actinopterygii</taxon>
        <taxon>Neopterygii</taxon>
        <taxon>Teleostei</taxon>
        <taxon>Neoteleostei</taxon>
        <taxon>Acanthomorphata</taxon>
        <taxon>Ovalentaria</taxon>
        <taxon>Atherinomorphae</taxon>
        <taxon>Beloniformes</taxon>
        <taxon>Adrianichthyidae</taxon>
        <taxon>Oryziinae</taxon>
        <taxon>Oryzias</taxon>
    </lineage>
</organism>
<protein>
    <submittedName>
        <fullName evidence="2">Uncharacterized protein</fullName>
    </submittedName>
</protein>
<dbReference type="GeneTree" id="ENSGT00730000111690"/>
<accession>A0A3B3DKZ7</accession>
<proteinExistence type="predicted"/>
<dbReference type="PaxDb" id="30732-ENSOMEP00000030065"/>
<reference evidence="2" key="1">
    <citation type="submission" date="2025-08" db="UniProtKB">
        <authorList>
            <consortium name="Ensembl"/>
        </authorList>
    </citation>
    <scope>IDENTIFICATION</scope>
</reference>
<name>A0A3B3DKZ7_ORYME</name>
<keyword evidence="1" id="KW-0732">Signal</keyword>
<dbReference type="STRING" id="30732.ENSOMEP00000030065"/>